<dbReference type="PATRIC" id="fig|1365248.3.peg.3308"/>
<dbReference type="Pfam" id="PF08530">
    <property type="entry name" value="PepX_C"/>
    <property type="match status" value="1"/>
</dbReference>
<organism evidence="3 4">
    <name type="scientific">Pseudoalteromonas luteoviolacea CPMOR-1</name>
    <dbReference type="NCBI Taxonomy" id="1365248"/>
    <lineage>
        <taxon>Bacteria</taxon>
        <taxon>Pseudomonadati</taxon>
        <taxon>Pseudomonadota</taxon>
        <taxon>Gammaproteobacteria</taxon>
        <taxon>Alteromonadales</taxon>
        <taxon>Pseudoalteromonadaceae</taxon>
        <taxon>Pseudoalteromonas</taxon>
    </lineage>
</organism>
<comment type="caution">
    <text evidence="3">The sequence shown here is derived from an EMBL/GenBank/DDBJ whole genome shotgun (WGS) entry which is preliminary data.</text>
</comment>
<dbReference type="SUPFAM" id="SSF49785">
    <property type="entry name" value="Galactose-binding domain-like"/>
    <property type="match status" value="1"/>
</dbReference>
<dbReference type="InterPro" id="IPR008979">
    <property type="entry name" value="Galactose-bd-like_sf"/>
</dbReference>
<sequence>MCILSKLTAKVIALSAVLLSMSLLVPLKAKESKQFLMPSNLKVLLATDNITMTQIADSELFFKSLLPLVNQFPKELISKQPADVKIGLSLLQQNKKYLDATLSKHSASSKFIQYQQFYQANFQSNSTLTLKQTITQELEALSYAALYDYETNLNTRYKQQRKQLAHVINNIKQLNALSEQQLTLLASSAMNLKVLKSVYVIAHPVIQKKWQEKYIIEPARLISTAQGIEHTATIVRPKNNRETYPTAFQFTIYADESRHIQTAKYAVLQGYVGIIVNSRGKRLSNNKIEPWINEGKDAHKIIDWISTQSWSNGEVVMYGGSYNGYTQWAAAKYKHPALKAIAPYAAAHPALGLPMENNIFLTANYQWGFHVTNNKTMDNSEYANRAHWNNVNKTLFSSGRAFKDIDKIEGRPNPLFQKFLSHPSFDDYYKAMVPYGKDFADITIPVLSITGYFDGGQISSIYYMQEHYKYNPKANHSLLIGPYDHWTAQDTPLSHVTNYQLDPVAAKKNTEKIVFEWFDHILKSAPSPALVKSKVNYQLMGNNSWHHIDSFAQLNQQGINFYLGTPSTSKYQTLVTTKPRQLSKHTQQVDLSDRSVQHNIDHMNIILPKLPDDTGIVFITDVFKQDMQYAGTPTGHISISINKRDVDIGFNIYQIQPDGQTFHLAHYRSRASYAKNSATRQLLTPGQKTKLPLVNTRMSARKLNKGSKIALVLDVNKNEHAQVNMGTGQDVSLETIEDGKEPLVLNWYTDSKIHLPITPMYNQAITMSINQ</sequence>
<gene>
    <name evidence="3" type="ORF">N473_21145</name>
</gene>
<dbReference type="Proteomes" id="UP000076486">
    <property type="component" value="Unassembled WGS sequence"/>
</dbReference>
<keyword evidence="1" id="KW-0378">Hydrolase</keyword>
<evidence type="ECO:0000313" key="4">
    <source>
        <dbReference type="Proteomes" id="UP000076486"/>
    </source>
</evidence>
<dbReference type="InterPro" id="IPR013736">
    <property type="entry name" value="Xaa-Pro_dipept_C"/>
</dbReference>
<dbReference type="Gene3D" id="3.40.50.1820">
    <property type="entry name" value="alpha/beta hydrolase"/>
    <property type="match status" value="1"/>
</dbReference>
<protein>
    <recommendedName>
        <fullName evidence="2">Xaa-Pro dipeptidyl-peptidase C-terminal domain-containing protein</fullName>
    </recommendedName>
</protein>
<dbReference type="Gene3D" id="2.60.120.260">
    <property type="entry name" value="Galactose-binding domain-like"/>
    <property type="match status" value="1"/>
</dbReference>
<dbReference type="InterPro" id="IPR029058">
    <property type="entry name" value="AB_hydrolase_fold"/>
</dbReference>
<dbReference type="SMART" id="SM00939">
    <property type="entry name" value="PepX_C"/>
    <property type="match status" value="1"/>
</dbReference>
<dbReference type="Gene3D" id="1.10.3020.10">
    <property type="entry name" value="alpha-amino acid ester hydrolase ( Helical cap domain)"/>
    <property type="match status" value="1"/>
</dbReference>
<dbReference type="SUPFAM" id="SSF53474">
    <property type="entry name" value="alpha/beta-Hydrolases"/>
    <property type="match status" value="1"/>
</dbReference>
<dbReference type="Pfam" id="PF02129">
    <property type="entry name" value="Peptidase_S15"/>
    <property type="match status" value="1"/>
</dbReference>
<feature type="domain" description="Xaa-Pro dipeptidyl-peptidase C-terminal" evidence="2">
    <location>
        <begin position="515"/>
        <end position="746"/>
    </location>
</feature>
<dbReference type="NCBIfam" id="TIGR00976">
    <property type="entry name" value="CocE_NonD"/>
    <property type="match status" value="1"/>
</dbReference>
<proteinExistence type="predicted"/>
<reference evidence="3 4" key="1">
    <citation type="submission" date="2013-07" db="EMBL/GenBank/DDBJ databases">
        <title>Comparative Genomic and Metabolomic Analysis of Twelve Strains of Pseudoalteromonas luteoviolacea.</title>
        <authorList>
            <person name="Vynne N.G."/>
            <person name="Mansson M."/>
            <person name="Gram L."/>
        </authorList>
    </citation>
    <scope>NUCLEOTIDE SEQUENCE [LARGE SCALE GENOMIC DNA]</scope>
    <source>
        <strain evidence="3 4">CPMOR-1</strain>
    </source>
</reference>
<evidence type="ECO:0000256" key="1">
    <source>
        <dbReference type="ARBA" id="ARBA00022801"/>
    </source>
</evidence>
<evidence type="ECO:0000313" key="3">
    <source>
        <dbReference type="EMBL" id="KZN62053.1"/>
    </source>
</evidence>
<dbReference type="RefSeq" id="WP_081221210.1">
    <property type="nucleotide sequence ID" value="NZ_AUYC01000035.1"/>
</dbReference>
<name>A0A161YKX1_9GAMM</name>
<dbReference type="AlphaFoldDB" id="A0A161YKX1"/>
<evidence type="ECO:0000259" key="2">
    <source>
        <dbReference type="SMART" id="SM00939"/>
    </source>
</evidence>
<dbReference type="EMBL" id="AUYC01000035">
    <property type="protein sequence ID" value="KZN62053.1"/>
    <property type="molecule type" value="Genomic_DNA"/>
</dbReference>
<dbReference type="InterPro" id="IPR005674">
    <property type="entry name" value="CocE/Ser_esterase"/>
</dbReference>
<dbReference type="InterPro" id="IPR000383">
    <property type="entry name" value="Xaa-Pro-like_dom"/>
</dbReference>
<accession>A0A161YKX1</accession>
<dbReference type="GO" id="GO:0008239">
    <property type="term" value="F:dipeptidyl-peptidase activity"/>
    <property type="evidence" value="ECO:0007669"/>
    <property type="project" value="InterPro"/>
</dbReference>